<dbReference type="Gene3D" id="3.20.20.140">
    <property type="entry name" value="Metal-dependent hydrolases"/>
    <property type="match status" value="1"/>
</dbReference>
<accession>A0A381IKB9</accession>
<keyword evidence="2" id="KW-0378">Hydrolase</keyword>
<dbReference type="Proteomes" id="UP000254701">
    <property type="component" value="Unassembled WGS sequence"/>
</dbReference>
<name>A0A381IKB9_AMIAI</name>
<dbReference type="InterPro" id="IPR051781">
    <property type="entry name" value="Metallo-dep_Hydrolase"/>
</dbReference>
<feature type="domain" description="Amidohydrolase-related" evidence="1">
    <location>
        <begin position="69"/>
        <end position="350"/>
    </location>
</feature>
<dbReference type="EC" id="3.5.2.18" evidence="2"/>
<dbReference type="PANTHER" id="PTHR43135">
    <property type="entry name" value="ALPHA-D-RIBOSE 1-METHYLPHOSPHONATE 5-TRIPHOSPHATE DIPHOSPHATASE"/>
    <property type="match status" value="1"/>
</dbReference>
<reference evidence="2 3" key="1">
    <citation type="submission" date="2018-06" db="EMBL/GenBank/DDBJ databases">
        <authorList>
            <consortium name="Pathogen Informatics"/>
            <person name="Doyle S."/>
        </authorList>
    </citation>
    <scope>NUCLEOTIDE SEQUENCE [LARGE SCALE GENOMIC DNA]</scope>
    <source>
        <strain evidence="2 3">NCTC10684</strain>
    </source>
</reference>
<dbReference type="Gene3D" id="2.30.40.10">
    <property type="entry name" value="Urease, subunit C, domain 1"/>
    <property type="match status" value="1"/>
</dbReference>
<dbReference type="SUPFAM" id="SSF51338">
    <property type="entry name" value="Composite domain of metallo-dependent hydrolases"/>
    <property type="match status" value="1"/>
</dbReference>
<evidence type="ECO:0000313" key="3">
    <source>
        <dbReference type="Proteomes" id="UP000254701"/>
    </source>
</evidence>
<dbReference type="GO" id="GO:0043792">
    <property type="term" value="F:enamidase activity"/>
    <property type="evidence" value="ECO:0007669"/>
    <property type="project" value="UniProtKB-EC"/>
</dbReference>
<evidence type="ECO:0000259" key="1">
    <source>
        <dbReference type="Pfam" id="PF01979"/>
    </source>
</evidence>
<dbReference type="InterPro" id="IPR032466">
    <property type="entry name" value="Metal_Hydrolase"/>
</dbReference>
<dbReference type="PANTHER" id="PTHR43135:SF3">
    <property type="entry name" value="ALPHA-D-RIBOSE 1-METHYLPHOSPHONATE 5-TRIPHOSPHATE DIPHOSPHATASE"/>
    <property type="match status" value="1"/>
</dbReference>
<sequence length="400" mass="41709">MSPDPQTKSAATDKLVIRNIGLMLSGDLAQPILDADTIIVANGRISAVGKADDLDNGGATRIIDAQGCVVTPGLIDNHVHPVAGDWTPRQNQIGWIDSTLHGGVTTMISAGEAHYPGRPRDIVGVKALGIAAQRTFANFRPSGMKIIAGAPVLEPGMTENDFRELAEAGVTLIGEVGLGGVKDGPTGRQMIAWARKYGMTSMTHTGGPSIPGSGRIGADVVLEVDADVVAHINGGPTALPDDEIRRICEESTRALEIVHNGNLRTGLFVLGIAKERNILDRVILGTDGPAGSGVQPLGILRTICHLASLGDVPTEVAFCFATGNTARVRNLDDRGVIEAGRAADLVFMDQAAGGIGKDFLDSLALGNLPGIGMIMVDGIVRTARSRNTPPAIRVPEVMAT</sequence>
<dbReference type="RefSeq" id="WP_115734289.1">
    <property type="nucleotide sequence ID" value="NZ_BAAAVY010000001.1"/>
</dbReference>
<dbReference type="SUPFAM" id="SSF51556">
    <property type="entry name" value="Metallo-dependent hydrolases"/>
    <property type="match status" value="1"/>
</dbReference>
<dbReference type="CDD" id="cd01292">
    <property type="entry name" value="metallo-dependent_hydrolases"/>
    <property type="match status" value="1"/>
</dbReference>
<evidence type="ECO:0000313" key="2">
    <source>
        <dbReference type="EMBL" id="SUY28696.1"/>
    </source>
</evidence>
<dbReference type="InterPro" id="IPR011059">
    <property type="entry name" value="Metal-dep_hydrolase_composite"/>
</dbReference>
<dbReference type="EMBL" id="UFSM01000002">
    <property type="protein sequence ID" value="SUY28696.1"/>
    <property type="molecule type" value="Genomic_DNA"/>
</dbReference>
<dbReference type="Pfam" id="PF01979">
    <property type="entry name" value="Amidohydro_1"/>
    <property type="match status" value="1"/>
</dbReference>
<dbReference type="InterPro" id="IPR006680">
    <property type="entry name" value="Amidohydro-rel"/>
</dbReference>
<protein>
    <submittedName>
        <fullName evidence="2">Enamidase</fullName>
        <ecNumber evidence="2">3.5.2.18</ecNumber>
    </submittedName>
</protein>
<organism evidence="2 3">
    <name type="scientific">Aminobacter aminovorans</name>
    <name type="common">Chelatobacter heintzii</name>
    <dbReference type="NCBI Taxonomy" id="83263"/>
    <lineage>
        <taxon>Bacteria</taxon>
        <taxon>Pseudomonadati</taxon>
        <taxon>Pseudomonadota</taxon>
        <taxon>Alphaproteobacteria</taxon>
        <taxon>Hyphomicrobiales</taxon>
        <taxon>Phyllobacteriaceae</taxon>
        <taxon>Aminobacter</taxon>
    </lineage>
</organism>
<gene>
    <name evidence="2" type="primary">Ena</name>
    <name evidence="2" type="ORF">NCTC10684_05303</name>
</gene>
<dbReference type="OrthoDB" id="9765769at2"/>
<dbReference type="AlphaFoldDB" id="A0A381IKB9"/>
<proteinExistence type="predicted"/>